<accession>A0A8S5RCQ5</accession>
<sequence>MKTKFSELTRELGKLYPIEYDYCSTESLYSRALNDGKITRGIFNAAKKYYDIMWDYVGD</sequence>
<proteinExistence type="predicted"/>
<reference evidence="1" key="1">
    <citation type="journal article" date="2021" name="Proc. Natl. Acad. Sci. U.S.A.">
        <title>A Catalog of Tens of Thousands of Viruses from Human Metagenomes Reveals Hidden Associations with Chronic Diseases.</title>
        <authorList>
            <person name="Tisza M.J."/>
            <person name="Buck C.B."/>
        </authorList>
    </citation>
    <scope>NUCLEOTIDE SEQUENCE</scope>
    <source>
        <strain evidence="1">CtmTa7</strain>
    </source>
</reference>
<protein>
    <submittedName>
        <fullName evidence="1">Uncharacterized protein</fullName>
    </submittedName>
</protein>
<evidence type="ECO:0000313" key="1">
    <source>
        <dbReference type="EMBL" id="DAE28922.1"/>
    </source>
</evidence>
<name>A0A8S5RCQ5_9VIRU</name>
<organism evidence="1">
    <name type="scientific">virus sp. ctmTa7</name>
    <dbReference type="NCBI Taxonomy" id="2828255"/>
    <lineage>
        <taxon>Viruses</taxon>
    </lineage>
</organism>
<dbReference type="EMBL" id="BK059091">
    <property type="protein sequence ID" value="DAE28922.1"/>
    <property type="molecule type" value="Genomic_DNA"/>
</dbReference>